<evidence type="ECO:0000313" key="10">
    <source>
        <dbReference type="Proteomes" id="UP001059950"/>
    </source>
</evidence>
<dbReference type="InterPro" id="IPR013785">
    <property type="entry name" value="Aldolase_TIM"/>
</dbReference>
<dbReference type="EC" id="5.3.1.1" evidence="7 8"/>
<keyword evidence="3 7" id="KW-0312">Gluconeogenesis</keyword>
<dbReference type="InterPro" id="IPR000652">
    <property type="entry name" value="Triosephosphate_isomerase"/>
</dbReference>
<dbReference type="NCBIfam" id="TIGR00419">
    <property type="entry name" value="tim"/>
    <property type="match status" value="1"/>
</dbReference>
<dbReference type="PROSITE" id="PS00171">
    <property type="entry name" value="TIM_1"/>
    <property type="match status" value="1"/>
</dbReference>
<proteinExistence type="inferred from homology"/>
<dbReference type="InterPro" id="IPR020861">
    <property type="entry name" value="Triosephosphate_isomerase_AS"/>
</dbReference>
<dbReference type="InterPro" id="IPR022896">
    <property type="entry name" value="TrioseP_Isoase_bac/euk"/>
</dbReference>
<evidence type="ECO:0000256" key="7">
    <source>
        <dbReference type="HAMAP-Rule" id="MF_00147"/>
    </source>
</evidence>
<dbReference type="PANTHER" id="PTHR21139">
    <property type="entry name" value="TRIOSEPHOSPHATE ISOMERASE"/>
    <property type="match status" value="1"/>
</dbReference>
<keyword evidence="10" id="KW-1185">Reference proteome</keyword>
<feature type="active site" description="Electrophile" evidence="7">
    <location>
        <position position="95"/>
    </location>
</feature>
<dbReference type="InterPro" id="IPR035990">
    <property type="entry name" value="TIM_sf"/>
</dbReference>
<feature type="active site" description="Proton acceptor" evidence="7">
    <location>
        <position position="167"/>
    </location>
</feature>
<evidence type="ECO:0000256" key="4">
    <source>
        <dbReference type="ARBA" id="ARBA00022490"/>
    </source>
</evidence>
<gene>
    <name evidence="7 9" type="primary">tpiA</name>
    <name evidence="9" type="ORF">KDX31_00050</name>
</gene>
<protein>
    <recommendedName>
        <fullName evidence="7 8">Triosephosphate isomerase</fullName>
        <shortName evidence="7">TIM</shortName>
        <shortName evidence="7">TPI</shortName>
        <ecNumber evidence="7 8">5.3.1.1</ecNumber>
    </recommendedName>
    <alternativeName>
        <fullName evidence="7">Triose-phosphate isomerase</fullName>
    </alternativeName>
</protein>
<dbReference type="SUPFAM" id="SSF51351">
    <property type="entry name" value="Triosephosphate isomerase (TIM)"/>
    <property type="match status" value="1"/>
</dbReference>
<comment type="similarity">
    <text evidence="2 7 8">Belongs to the triosephosphate isomerase family.</text>
</comment>
<keyword evidence="5 7" id="KW-0324">Glycolysis</keyword>
<evidence type="ECO:0000256" key="3">
    <source>
        <dbReference type="ARBA" id="ARBA00022432"/>
    </source>
</evidence>
<comment type="catalytic activity">
    <reaction evidence="7 8">
        <text>D-glyceraldehyde 3-phosphate = dihydroxyacetone phosphate</text>
        <dbReference type="Rhea" id="RHEA:18585"/>
        <dbReference type="ChEBI" id="CHEBI:57642"/>
        <dbReference type="ChEBI" id="CHEBI:59776"/>
        <dbReference type="EC" id="5.3.1.1"/>
    </reaction>
</comment>
<feature type="binding site" evidence="7">
    <location>
        <begin position="9"/>
        <end position="11"/>
    </location>
    <ligand>
        <name>substrate</name>
    </ligand>
</feature>
<dbReference type="Pfam" id="PF00121">
    <property type="entry name" value="TIM"/>
    <property type="match status" value="1"/>
</dbReference>
<dbReference type="Proteomes" id="UP001059950">
    <property type="component" value="Chromosome"/>
</dbReference>
<dbReference type="Gene3D" id="3.20.20.70">
    <property type="entry name" value="Aldolase class I"/>
    <property type="match status" value="1"/>
</dbReference>
<sequence>MRKTIVAGNWKMNGTSESIRTLLDGIKAGVPVVDGLVILVCPPAVYLHQVKELIGDASVAVGAQNVSAQPKGAFTGEWSLEMLRDLGCEYVILGHSERRSLFGETDADIADKVAATLAAGLIPILCVGETLEQREAGETLALVAAQIDAVVQRIGIECFASVVIAYEPVWAIGTGLTATPEQAQEVHAAIRAQLAGSDMQVADKLSILYGGSMNAGNAAELLAQQDIDGGLIGGASLKADEFLTICAAAAESRK</sequence>
<evidence type="ECO:0000256" key="2">
    <source>
        <dbReference type="ARBA" id="ARBA00007422"/>
    </source>
</evidence>
<comment type="pathway">
    <text evidence="7 8">Carbohydrate degradation; glycolysis; D-glyceraldehyde 3-phosphate from glycerone phosphate: step 1/1.</text>
</comment>
<name>A0ABY5GW60_9GAMM</name>
<dbReference type="PROSITE" id="PS51440">
    <property type="entry name" value="TIM_2"/>
    <property type="match status" value="1"/>
</dbReference>
<evidence type="ECO:0000256" key="1">
    <source>
        <dbReference type="ARBA" id="ARBA00004939"/>
    </source>
</evidence>
<dbReference type="CDD" id="cd00311">
    <property type="entry name" value="TIM"/>
    <property type="match status" value="1"/>
</dbReference>
<feature type="binding site" evidence="7">
    <location>
        <begin position="233"/>
        <end position="234"/>
    </location>
    <ligand>
        <name>substrate</name>
    </ligand>
</feature>
<dbReference type="EMBL" id="CP073344">
    <property type="protein sequence ID" value="UTW03482.1"/>
    <property type="molecule type" value="Genomic_DNA"/>
</dbReference>
<reference evidence="9" key="1">
    <citation type="submission" date="2021-04" db="EMBL/GenBank/DDBJ databases">
        <title>Oceanospirillales bacteria with DddD are important DMSP degraders in coastal seawater.</title>
        <authorList>
            <person name="Liu J."/>
        </authorList>
    </citation>
    <scope>NUCLEOTIDE SEQUENCE</scope>
    <source>
        <strain evidence="9">GY6</strain>
    </source>
</reference>
<evidence type="ECO:0000256" key="8">
    <source>
        <dbReference type="RuleBase" id="RU363013"/>
    </source>
</evidence>
<comment type="function">
    <text evidence="7">Involved in the gluconeogenesis. Catalyzes stereospecifically the conversion of dihydroxyacetone phosphate (DHAP) to D-glyceraldehyde-3-phosphate (G3P).</text>
</comment>
<evidence type="ECO:0000256" key="5">
    <source>
        <dbReference type="ARBA" id="ARBA00023152"/>
    </source>
</evidence>
<dbReference type="GO" id="GO:0004807">
    <property type="term" value="F:triose-phosphate isomerase activity"/>
    <property type="evidence" value="ECO:0007669"/>
    <property type="project" value="UniProtKB-EC"/>
</dbReference>
<keyword evidence="6 7" id="KW-0413">Isomerase</keyword>
<comment type="subcellular location">
    <subcellularLocation>
        <location evidence="7 8">Cytoplasm</location>
    </subcellularLocation>
</comment>
<evidence type="ECO:0000256" key="6">
    <source>
        <dbReference type="ARBA" id="ARBA00023235"/>
    </source>
</evidence>
<feature type="binding site" evidence="7">
    <location>
        <position position="212"/>
    </location>
    <ligand>
        <name>substrate</name>
    </ligand>
</feature>
<organism evidence="9 10">
    <name type="scientific">Amphritea atlantica</name>
    <dbReference type="NCBI Taxonomy" id="355243"/>
    <lineage>
        <taxon>Bacteria</taxon>
        <taxon>Pseudomonadati</taxon>
        <taxon>Pseudomonadota</taxon>
        <taxon>Gammaproteobacteria</taxon>
        <taxon>Oceanospirillales</taxon>
        <taxon>Oceanospirillaceae</taxon>
        <taxon>Amphritea</taxon>
    </lineage>
</organism>
<comment type="pathway">
    <text evidence="1">Carbohydrate metabolism; erythritol degradation.</text>
</comment>
<feature type="binding site" evidence="7">
    <location>
        <position position="173"/>
    </location>
    <ligand>
        <name>substrate</name>
    </ligand>
</feature>
<comment type="subunit">
    <text evidence="7 8">Homodimer.</text>
</comment>
<evidence type="ECO:0000313" key="9">
    <source>
        <dbReference type="EMBL" id="UTW03482.1"/>
    </source>
</evidence>
<dbReference type="PANTHER" id="PTHR21139:SF42">
    <property type="entry name" value="TRIOSEPHOSPHATE ISOMERASE"/>
    <property type="match status" value="1"/>
</dbReference>
<dbReference type="HAMAP" id="MF_00147_B">
    <property type="entry name" value="TIM_B"/>
    <property type="match status" value="1"/>
</dbReference>
<accession>A0ABY5GW60</accession>
<comment type="pathway">
    <text evidence="7 8">Carbohydrate biosynthesis; gluconeogenesis.</text>
</comment>
<keyword evidence="4 7" id="KW-0963">Cytoplasm</keyword>